<dbReference type="Proteomes" id="UP001054837">
    <property type="component" value="Unassembled WGS sequence"/>
</dbReference>
<reference evidence="2 3" key="1">
    <citation type="submission" date="2021-06" db="EMBL/GenBank/DDBJ databases">
        <title>Caerostris darwini draft genome.</title>
        <authorList>
            <person name="Kono N."/>
            <person name="Arakawa K."/>
        </authorList>
    </citation>
    <scope>NUCLEOTIDE SEQUENCE [LARGE SCALE GENOMIC DNA]</scope>
</reference>
<dbReference type="AlphaFoldDB" id="A0AAV4UQG5"/>
<evidence type="ECO:0000313" key="2">
    <source>
        <dbReference type="EMBL" id="GIY59984.1"/>
    </source>
</evidence>
<proteinExistence type="predicted"/>
<evidence type="ECO:0000313" key="3">
    <source>
        <dbReference type="Proteomes" id="UP001054837"/>
    </source>
</evidence>
<gene>
    <name evidence="2" type="ORF">CDAR_611361</name>
</gene>
<name>A0AAV4UQG5_9ARAC</name>
<comment type="caution">
    <text evidence="2">The sequence shown here is derived from an EMBL/GenBank/DDBJ whole genome shotgun (WGS) entry which is preliminary data.</text>
</comment>
<dbReference type="EMBL" id="BPLQ01011732">
    <property type="protein sequence ID" value="GIY59984.1"/>
    <property type="molecule type" value="Genomic_DNA"/>
</dbReference>
<evidence type="ECO:0000256" key="1">
    <source>
        <dbReference type="SAM" id="MobiDB-lite"/>
    </source>
</evidence>
<sequence length="98" mass="10875">MMGQLSATDSKGKFVKCRRRQGCFPPPPPLSRPKTEATVTRGVRDPEAFVIPNDTHEKEDRDDNLFLMDIAPSRVIVCGGANRRNRGPLNHGGMCELI</sequence>
<keyword evidence="3" id="KW-1185">Reference proteome</keyword>
<accession>A0AAV4UQG5</accession>
<organism evidence="2 3">
    <name type="scientific">Caerostris darwini</name>
    <dbReference type="NCBI Taxonomy" id="1538125"/>
    <lineage>
        <taxon>Eukaryota</taxon>
        <taxon>Metazoa</taxon>
        <taxon>Ecdysozoa</taxon>
        <taxon>Arthropoda</taxon>
        <taxon>Chelicerata</taxon>
        <taxon>Arachnida</taxon>
        <taxon>Araneae</taxon>
        <taxon>Araneomorphae</taxon>
        <taxon>Entelegynae</taxon>
        <taxon>Araneoidea</taxon>
        <taxon>Araneidae</taxon>
        <taxon>Caerostris</taxon>
    </lineage>
</organism>
<feature type="region of interest" description="Disordered" evidence="1">
    <location>
        <begin position="1"/>
        <end position="40"/>
    </location>
</feature>
<protein>
    <submittedName>
        <fullName evidence="2">Uncharacterized protein</fullName>
    </submittedName>
</protein>